<name>A0A5M8QGY4_9MICO</name>
<dbReference type="InterPro" id="IPR000399">
    <property type="entry name" value="TPP-bd_CS"/>
</dbReference>
<comment type="similarity">
    <text evidence="2 4">Belongs to the TPP enzyme family.</text>
</comment>
<evidence type="ECO:0000256" key="2">
    <source>
        <dbReference type="ARBA" id="ARBA00007812"/>
    </source>
</evidence>
<dbReference type="InterPro" id="IPR029035">
    <property type="entry name" value="DHS-like_NAD/FAD-binding_dom"/>
</dbReference>
<gene>
    <name evidence="9" type="ORF">FQ330_05920</name>
</gene>
<evidence type="ECO:0000256" key="5">
    <source>
        <dbReference type="SAM" id="MobiDB-lite"/>
    </source>
</evidence>
<feature type="domain" description="Thiamine pyrophosphate enzyme central" evidence="6">
    <location>
        <begin position="232"/>
        <end position="363"/>
    </location>
</feature>
<comment type="cofactor">
    <cofactor evidence="1">
        <name>thiamine diphosphate</name>
        <dbReference type="ChEBI" id="CHEBI:58937"/>
    </cofactor>
</comment>
<feature type="domain" description="Thiamine pyrophosphate enzyme N-terminal TPP-binding" evidence="8">
    <location>
        <begin position="46"/>
        <end position="146"/>
    </location>
</feature>
<dbReference type="Gene3D" id="3.40.50.1220">
    <property type="entry name" value="TPP-binding domain"/>
    <property type="match status" value="1"/>
</dbReference>
<dbReference type="PROSITE" id="PS00187">
    <property type="entry name" value="TPP_ENZYMES"/>
    <property type="match status" value="1"/>
</dbReference>
<keyword evidence="10" id="KW-1185">Reference proteome</keyword>
<dbReference type="PANTHER" id="PTHR18968">
    <property type="entry name" value="THIAMINE PYROPHOSPHATE ENZYMES"/>
    <property type="match status" value="1"/>
</dbReference>
<dbReference type="OrthoDB" id="3203527at2"/>
<dbReference type="Proteomes" id="UP000323221">
    <property type="component" value="Unassembled WGS sequence"/>
</dbReference>
<evidence type="ECO:0000256" key="4">
    <source>
        <dbReference type="RuleBase" id="RU362132"/>
    </source>
</evidence>
<dbReference type="GO" id="GO:0050660">
    <property type="term" value="F:flavin adenine dinucleotide binding"/>
    <property type="evidence" value="ECO:0007669"/>
    <property type="project" value="TreeGrafter"/>
</dbReference>
<dbReference type="AlphaFoldDB" id="A0A5M8QGY4"/>
<dbReference type="SUPFAM" id="SSF52467">
    <property type="entry name" value="DHS-like NAD/FAD-binding domain"/>
    <property type="match status" value="1"/>
</dbReference>
<comment type="caution">
    <text evidence="9">The sequence shown here is derived from an EMBL/GenBank/DDBJ whole genome shotgun (WGS) entry which is preliminary data.</text>
</comment>
<dbReference type="InterPro" id="IPR012001">
    <property type="entry name" value="Thiamin_PyroP_enz_TPP-bd_dom"/>
</dbReference>
<dbReference type="InterPro" id="IPR012000">
    <property type="entry name" value="Thiamin_PyroP_enz_cen_dom"/>
</dbReference>
<feature type="compositionally biased region" description="Basic and acidic residues" evidence="5">
    <location>
        <begin position="1"/>
        <end position="12"/>
    </location>
</feature>
<evidence type="ECO:0000259" key="6">
    <source>
        <dbReference type="Pfam" id="PF00205"/>
    </source>
</evidence>
<evidence type="ECO:0000256" key="1">
    <source>
        <dbReference type="ARBA" id="ARBA00001964"/>
    </source>
</evidence>
<reference evidence="9 10" key="1">
    <citation type="submission" date="2019-08" db="EMBL/GenBank/DDBJ databases">
        <title>Agrococcus lahaulensis sp. nov., isolated from a cold desert of the Indian Himalayas.</title>
        <authorList>
            <person name="Qu J.H."/>
        </authorList>
    </citation>
    <scope>NUCLEOTIDE SEQUENCE [LARGE SCALE GENOMIC DNA]</scope>
    <source>
        <strain evidence="9 10">NS18</strain>
    </source>
</reference>
<dbReference type="GO" id="GO:0005948">
    <property type="term" value="C:acetolactate synthase complex"/>
    <property type="evidence" value="ECO:0007669"/>
    <property type="project" value="TreeGrafter"/>
</dbReference>
<keyword evidence="3 4" id="KW-0786">Thiamine pyrophosphate</keyword>
<dbReference type="SUPFAM" id="SSF52518">
    <property type="entry name" value="Thiamin diphosphate-binding fold (THDP-binding)"/>
    <property type="match status" value="2"/>
</dbReference>
<evidence type="ECO:0000259" key="7">
    <source>
        <dbReference type="Pfam" id="PF02775"/>
    </source>
</evidence>
<sequence>MGPRASARDTHEPHRRGSVPRRAAPAAATVDEPPSRPGVPVSDTTTVSAAVAAELEQHASHVFALMGNGNAWFLDAVVRRGAMRVTAVRHEAATVAAADACFRAGGGLAIATTTYGPGYTNALTSLAEAAQARVPLVLVVGDQPTTGPRPWDVDQAAIAAAVGVETIVVGTGDARAAARRAAQAALVERRPVVLALPYDLAHRPAEEETGDVATAERAPVPPFIAIDAEQLAGVAALLDAAERPLLLAGRGAHLAGAAEPLRALAARLGARTASSALGSGVFAADHRHLGISGGFASERAAAAIEQADAVLVVGAGLNQFQTRFGDAFAPAARIVQVDVLDAATNPRVDELVRGDARLVADALLALLGDGDARGDEGWAAAGLGDVTGIHFEREAGEPAAPDGRLDPRSLFHALERILPDDRVVVSDGGHFIGWAPTHLTIADPERLLMVGTAFQTIGLGFPSAVGAAAARPDDTLVLVSGDGGALMALADLDSVARTVRRGVVVIVNDAAYGAEIHQYAVRGVAEQPMLIDQVDFAALGRAVGAEGAVIETLADLAQLEAWLASGAEGVFVADCRVSQQVVAPYMLEIVEAATRAAAR</sequence>
<feature type="region of interest" description="Disordered" evidence="5">
    <location>
        <begin position="1"/>
        <end position="43"/>
    </location>
</feature>
<dbReference type="GO" id="GO:0030976">
    <property type="term" value="F:thiamine pyrophosphate binding"/>
    <property type="evidence" value="ECO:0007669"/>
    <property type="project" value="InterPro"/>
</dbReference>
<evidence type="ECO:0000313" key="9">
    <source>
        <dbReference type="EMBL" id="KAA6433632.1"/>
    </source>
</evidence>
<protein>
    <submittedName>
        <fullName evidence="9">Thiamine pyrophosphate-binding protein</fullName>
    </submittedName>
</protein>
<evidence type="ECO:0000256" key="3">
    <source>
        <dbReference type="ARBA" id="ARBA00023052"/>
    </source>
</evidence>
<dbReference type="InterPro" id="IPR029061">
    <property type="entry name" value="THDP-binding"/>
</dbReference>
<evidence type="ECO:0000313" key="10">
    <source>
        <dbReference type="Proteomes" id="UP000323221"/>
    </source>
</evidence>
<dbReference type="EMBL" id="VOIR01000013">
    <property type="protein sequence ID" value="KAA6433632.1"/>
    <property type="molecule type" value="Genomic_DNA"/>
</dbReference>
<dbReference type="CDD" id="cd07035">
    <property type="entry name" value="TPP_PYR_POX_like"/>
    <property type="match status" value="1"/>
</dbReference>
<dbReference type="GO" id="GO:0000287">
    <property type="term" value="F:magnesium ion binding"/>
    <property type="evidence" value="ECO:0007669"/>
    <property type="project" value="InterPro"/>
</dbReference>
<dbReference type="Pfam" id="PF00205">
    <property type="entry name" value="TPP_enzyme_M"/>
    <property type="match status" value="1"/>
</dbReference>
<dbReference type="PANTHER" id="PTHR18968:SF13">
    <property type="entry name" value="ACETOLACTATE SYNTHASE CATALYTIC SUBUNIT, MITOCHONDRIAL"/>
    <property type="match status" value="1"/>
</dbReference>
<organism evidence="9 10">
    <name type="scientific">Agrococcus sediminis</name>
    <dbReference type="NCBI Taxonomy" id="2599924"/>
    <lineage>
        <taxon>Bacteria</taxon>
        <taxon>Bacillati</taxon>
        <taxon>Actinomycetota</taxon>
        <taxon>Actinomycetes</taxon>
        <taxon>Micrococcales</taxon>
        <taxon>Microbacteriaceae</taxon>
        <taxon>Agrococcus</taxon>
    </lineage>
</organism>
<dbReference type="Pfam" id="PF02776">
    <property type="entry name" value="TPP_enzyme_N"/>
    <property type="match status" value="1"/>
</dbReference>
<accession>A0A5M8QGY4</accession>
<dbReference type="GO" id="GO:0009097">
    <property type="term" value="P:isoleucine biosynthetic process"/>
    <property type="evidence" value="ECO:0007669"/>
    <property type="project" value="TreeGrafter"/>
</dbReference>
<dbReference type="InterPro" id="IPR045229">
    <property type="entry name" value="TPP_enz"/>
</dbReference>
<proteinExistence type="inferred from homology"/>
<dbReference type="InterPro" id="IPR011766">
    <property type="entry name" value="TPP_enzyme_TPP-bd"/>
</dbReference>
<evidence type="ECO:0000259" key="8">
    <source>
        <dbReference type="Pfam" id="PF02776"/>
    </source>
</evidence>
<dbReference type="CDD" id="cd00568">
    <property type="entry name" value="TPP_enzymes"/>
    <property type="match status" value="1"/>
</dbReference>
<dbReference type="GO" id="GO:0003984">
    <property type="term" value="F:acetolactate synthase activity"/>
    <property type="evidence" value="ECO:0007669"/>
    <property type="project" value="TreeGrafter"/>
</dbReference>
<feature type="domain" description="Thiamine pyrophosphate enzyme TPP-binding" evidence="7">
    <location>
        <begin position="427"/>
        <end position="559"/>
    </location>
</feature>
<dbReference type="GO" id="GO:0009099">
    <property type="term" value="P:L-valine biosynthetic process"/>
    <property type="evidence" value="ECO:0007669"/>
    <property type="project" value="TreeGrafter"/>
</dbReference>
<dbReference type="Pfam" id="PF02775">
    <property type="entry name" value="TPP_enzyme_C"/>
    <property type="match status" value="1"/>
</dbReference>
<dbReference type="Gene3D" id="3.40.50.970">
    <property type="match status" value="2"/>
</dbReference>